<dbReference type="Gene3D" id="6.10.330.20">
    <property type="match status" value="1"/>
</dbReference>
<dbReference type="OrthoDB" id="270763at2759"/>
<evidence type="ECO:0000256" key="6">
    <source>
        <dbReference type="ARBA" id="ARBA00035289"/>
    </source>
</evidence>
<comment type="subcellular location">
    <subcellularLocation>
        <location evidence="1">Mitochondrion</location>
    </subcellularLocation>
</comment>
<keyword evidence="4" id="KW-0496">Mitochondrion</keyword>
<evidence type="ECO:0000256" key="2">
    <source>
        <dbReference type="ARBA" id="ARBA00009254"/>
    </source>
</evidence>
<dbReference type="EMBL" id="KL584753">
    <property type="protein sequence ID" value="KEQ98086.1"/>
    <property type="molecule type" value="Genomic_DNA"/>
</dbReference>
<keyword evidence="10" id="KW-1185">Reference proteome</keyword>
<dbReference type="OMA" id="YAHGRAW"/>
<sequence>MLIHPSPAPRDRASTQYRDYGLPIHSLTALAMSVPSRFFSQGLQIRQSSLPPAFLLPSLFTSSFSTSSPAAARRDGNRNRGVSALRRTGLRPRQTLSVKVKDLPKPVTDITQRSEIDVDPDHGLWGFFNRDRLPFATPEYDNNHGRAWTTQELRAKDFEDLHRLWWVCVRERNRLATESYARAKAKAGYGDFEAEERETQVKLTQRAIKHVLTERWYAWEDARMLAEQDPSVNLYPDPGEPSYTPDQDAFEKYEEPQETVSAQQDGQLPPPEAQSQVIPEQIKTQQETRV</sequence>
<dbReference type="GO" id="GO:0005762">
    <property type="term" value="C:mitochondrial large ribosomal subunit"/>
    <property type="evidence" value="ECO:0007669"/>
    <property type="project" value="TreeGrafter"/>
</dbReference>
<dbReference type="GO" id="GO:0032543">
    <property type="term" value="P:mitochondrial translation"/>
    <property type="evidence" value="ECO:0007669"/>
    <property type="project" value="TreeGrafter"/>
</dbReference>
<accession>A0A074ZHP6</accession>
<protein>
    <recommendedName>
        <fullName evidence="6">Large ribosomal subunit protein uL29m</fullName>
    </recommendedName>
    <alternativeName>
        <fullName evidence="7">54S ribosomal protein L4, mitochondrial</fullName>
    </alternativeName>
</protein>
<dbReference type="Pfam" id="PF06984">
    <property type="entry name" value="MRP-L47"/>
    <property type="match status" value="1"/>
</dbReference>
<dbReference type="GO" id="GO:0003735">
    <property type="term" value="F:structural constituent of ribosome"/>
    <property type="evidence" value="ECO:0007669"/>
    <property type="project" value="InterPro"/>
</dbReference>
<feature type="region of interest" description="Disordered" evidence="8">
    <location>
        <begin position="230"/>
        <end position="290"/>
    </location>
</feature>
<gene>
    <name evidence="9" type="ORF">AUEXF2481DRAFT_37667</name>
</gene>
<dbReference type="AlphaFoldDB" id="A0A074ZHP6"/>
<organism evidence="9 10">
    <name type="scientific">Aureobasidium subglaciale (strain EXF-2481)</name>
    <name type="common">Aureobasidium pullulans var. subglaciale</name>
    <dbReference type="NCBI Taxonomy" id="1043005"/>
    <lineage>
        <taxon>Eukaryota</taxon>
        <taxon>Fungi</taxon>
        <taxon>Dikarya</taxon>
        <taxon>Ascomycota</taxon>
        <taxon>Pezizomycotina</taxon>
        <taxon>Dothideomycetes</taxon>
        <taxon>Dothideomycetidae</taxon>
        <taxon>Dothideales</taxon>
        <taxon>Saccotheciaceae</taxon>
        <taxon>Aureobasidium</taxon>
    </lineage>
</organism>
<dbReference type="InterPro" id="IPR010729">
    <property type="entry name" value="Ribosomal_uL29_mit"/>
</dbReference>
<dbReference type="InterPro" id="IPR038340">
    <property type="entry name" value="MRP-L47_sf"/>
</dbReference>
<name>A0A074ZHP6_AURSE</name>
<evidence type="ECO:0000313" key="10">
    <source>
        <dbReference type="Proteomes" id="UP000030641"/>
    </source>
</evidence>
<evidence type="ECO:0000256" key="8">
    <source>
        <dbReference type="SAM" id="MobiDB-lite"/>
    </source>
</evidence>
<dbReference type="RefSeq" id="XP_013346373.1">
    <property type="nucleotide sequence ID" value="XM_013490919.1"/>
</dbReference>
<evidence type="ECO:0000256" key="1">
    <source>
        <dbReference type="ARBA" id="ARBA00004173"/>
    </source>
</evidence>
<evidence type="ECO:0000256" key="7">
    <source>
        <dbReference type="ARBA" id="ARBA00035399"/>
    </source>
</evidence>
<evidence type="ECO:0000256" key="3">
    <source>
        <dbReference type="ARBA" id="ARBA00022980"/>
    </source>
</evidence>
<feature type="compositionally biased region" description="Polar residues" evidence="8">
    <location>
        <begin position="273"/>
        <end position="290"/>
    </location>
</feature>
<evidence type="ECO:0000256" key="4">
    <source>
        <dbReference type="ARBA" id="ARBA00023128"/>
    </source>
</evidence>
<dbReference type="FunCoup" id="A0A074ZHP6">
    <property type="interactions" value="183"/>
</dbReference>
<evidence type="ECO:0000256" key="5">
    <source>
        <dbReference type="ARBA" id="ARBA00023274"/>
    </source>
</evidence>
<dbReference type="HOGENOM" id="CLU_063281_1_0_1"/>
<reference evidence="9 10" key="1">
    <citation type="journal article" date="2014" name="BMC Genomics">
        <title>Genome sequencing of four Aureobasidium pullulans varieties: biotechnological potential, stress tolerance, and description of new species.</title>
        <authorList>
            <person name="Gostin Ar C."/>
            <person name="Ohm R.A."/>
            <person name="Kogej T."/>
            <person name="Sonjak S."/>
            <person name="Turk M."/>
            <person name="Zajc J."/>
            <person name="Zalar P."/>
            <person name="Grube M."/>
            <person name="Sun H."/>
            <person name="Han J."/>
            <person name="Sharma A."/>
            <person name="Chiniquy J."/>
            <person name="Ngan C.Y."/>
            <person name="Lipzen A."/>
            <person name="Barry K."/>
            <person name="Grigoriev I.V."/>
            <person name="Gunde-Cimerman N."/>
        </authorList>
    </citation>
    <scope>NUCLEOTIDE SEQUENCE [LARGE SCALE GENOMIC DNA]</scope>
    <source>
        <strain evidence="9 10">EXF-2481</strain>
    </source>
</reference>
<dbReference type="STRING" id="1043005.A0A074ZHP6"/>
<dbReference type="PANTHER" id="PTHR21183">
    <property type="entry name" value="RIBOSOMAL PROTEIN L47, MITOCHONDRIAL-RELATED"/>
    <property type="match status" value="1"/>
</dbReference>
<keyword evidence="5" id="KW-0687">Ribonucleoprotein</keyword>
<dbReference type="InParanoid" id="A0A074ZHP6"/>
<dbReference type="PANTHER" id="PTHR21183:SF18">
    <property type="entry name" value="LARGE RIBOSOMAL SUBUNIT PROTEIN UL29M"/>
    <property type="match status" value="1"/>
</dbReference>
<dbReference type="GeneID" id="25365902"/>
<proteinExistence type="inferred from homology"/>
<dbReference type="Proteomes" id="UP000030641">
    <property type="component" value="Unassembled WGS sequence"/>
</dbReference>
<keyword evidence="3" id="KW-0689">Ribosomal protein</keyword>
<evidence type="ECO:0000313" key="9">
    <source>
        <dbReference type="EMBL" id="KEQ98086.1"/>
    </source>
</evidence>
<comment type="similarity">
    <text evidence="2">Belongs to the universal ribosomal protein uL29 family.</text>
</comment>